<accession>F0WJL1</accession>
<dbReference type="HOGENOM" id="CLU_063792_0_0_1"/>
<dbReference type="PROSITE" id="PS50195">
    <property type="entry name" value="PX"/>
    <property type="match status" value="1"/>
</dbReference>
<dbReference type="EMBL" id="FR824168">
    <property type="protein sequence ID" value="CCA21460.1"/>
    <property type="molecule type" value="Genomic_DNA"/>
</dbReference>
<organism evidence="2">
    <name type="scientific">Albugo laibachii Nc14</name>
    <dbReference type="NCBI Taxonomy" id="890382"/>
    <lineage>
        <taxon>Eukaryota</taxon>
        <taxon>Sar</taxon>
        <taxon>Stramenopiles</taxon>
        <taxon>Oomycota</taxon>
        <taxon>Peronosporomycetes</taxon>
        <taxon>Albuginales</taxon>
        <taxon>Albuginaceae</taxon>
        <taxon>Albugo</taxon>
    </lineage>
</organism>
<dbReference type="InterPro" id="IPR001683">
    <property type="entry name" value="PX_dom"/>
</dbReference>
<dbReference type="SMART" id="SM00312">
    <property type="entry name" value="PX"/>
    <property type="match status" value="1"/>
</dbReference>
<feature type="domain" description="PX" evidence="1">
    <location>
        <begin position="66"/>
        <end position="195"/>
    </location>
</feature>
<dbReference type="GO" id="GO:0035091">
    <property type="term" value="F:phosphatidylinositol binding"/>
    <property type="evidence" value="ECO:0007669"/>
    <property type="project" value="InterPro"/>
</dbReference>
<sequence>MLEMKGSYREKLTFGHGRKGPESSSHKPIKVLYEKNALQMGGSALERAMFSITSLAIYNVSSSLATVSHTQNWRPTIPIKSKKYFTVYSIHVQNAIKGRSWVVCRRYSDFLLFRERILNFFQHQAQSIPRLCGMINQMYFPRKHKLRSKSEKVVEHRCQAFLGFLVALHRVLISPYYVEVGDMAEVGFSLLRGFLGSQIVAKESHKAYAYPHPILQHMLSPADRIPVKQCGALKTVLEADCEDDDNLTILLIGPGEVDGLDDDILDSTHVSSSSEDYEQYNEYVPEEPAILEEVSIRSSKKFHRTLRASS</sequence>
<evidence type="ECO:0000313" key="2">
    <source>
        <dbReference type="EMBL" id="CCA21460.1"/>
    </source>
</evidence>
<dbReference type="InterPro" id="IPR036871">
    <property type="entry name" value="PX_dom_sf"/>
</dbReference>
<reference evidence="2" key="2">
    <citation type="submission" date="2011-02" db="EMBL/GenBank/DDBJ databases">
        <authorList>
            <person name="MacLean D."/>
        </authorList>
    </citation>
    <scope>NUCLEOTIDE SEQUENCE</scope>
</reference>
<gene>
    <name evidence="2" type="primary">AlNc14C123G6736</name>
    <name evidence="2" type="ORF">ALNC14_076030</name>
</gene>
<name>F0WJL1_9STRA</name>
<protein>
    <submittedName>
        <fullName evidence="2">Uncharacterized protein AlNc14C123G6736</fullName>
    </submittedName>
</protein>
<dbReference type="SUPFAM" id="SSF64268">
    <property type="entry name" value="PX domain"/>
    <property type="match status" value="1"/>
</dbReference>
<proteinExistence type="predicted"/>
<dbReference type="Pfam" id="PF00787">
    <property type="entry name" value="PX"/>
    <property type="match status" value="1"/>
</dbReference>
<reference evidence="2" key="1">
    <citation type="journal article" date="2011" name="PLoS Biol.">
        <title>Gene gain and loss during evolution of obligate parasitism in the white rust pathogen of Arabidopsis thaliana.</title>
        <authorList>
            <person name="Kemen E."/>
            <person name="Gardiner A."/>
            <person name="Schultz-Larsen T."/>
            <person name="Kemen A.C."/>
            <person name="Balmuth A.L."/>
            <person name="Robert-Seilaniantz A."/>
            <person name="Bailey K."/>
            <person name="Holub E."/>
            <person name="Studholme D.J."/>
            <person name="Maclean D."/>
            <person name="Jones J.D."/>
        </authorList>
    </citation>
    <scope>NUCLEOTIDE SEQUENCE</scope>
</reference>
<dbReference type="AlphaFoldDB" id="F0WJL1"/>
<dbReference type="Gene3D" id="3.30.1520.10">
    <property type="entry name" value="Phox-like domain"/>
    <property type="match status" value="1"/>
</dbReference>
<dbReference type="CDD" id="cd06093">
    <property type="entry name" value="PX_domain"/>
    <property type="match status" value="1"/>
</dbReference>
<evidence type="ECO:0000259" key="1">
    <source>
        <dbReference type="PROSITE" id="PS50195"/>
    </source>
</evidence>